<evidence type="ECO:0000259" key="2">
    <source>
        <dbReference type="Pfam" id="PF13458"/>
    </source>
</evidence>
<dbReference type="EMBL" id="CAFBPQ010000001">
    <property type="protein sequence ID" value="CAB5011198.1"/>
    <property type="molecule type" value="Genomic_DNA"/>
</dbReference>
<accession>A0A6J7LJA3</accession>
<proteinExistence type="predicted"/>
<keyword evidence="1" id="KW-0732">Signal</keyword>
<dbReference type="InterPro" id="IPR028081">
    <property type="entry name" value="Leu-bd"/>
</dbReference>
<dbReference type="AlphaFoldDB" id="A0A6J7LJA3"/>
<feature type="domain" description="Leucine-binding protein" evidence="2">
    <location>
        <begin position="47"/>
        <end position="413"/>
    </location>
</feature>
<organism evidence="4">
    <name type="scientific">freshwater metagenome</name>
    <dbReference type="NCBI Taxonomy" id="449393"/>
    <lineage>
        <taxon>unclassified sequences</taxon>
        <taxon>metagenomes</taxon>
        <taxon>ecological metagenomes</taxon>
    </lineage>
</organism>
<dbReference type="EMBL" id="CAFBMM010000001">
    <property type="protein sequence ID" value="CAB4894266.1"/>
    <property type="molecule type" value="Genomic_DNA"/>
</dbReference>
<evidence type="ECO:0000313" key="4">
    <source>
        <dbReference type="EMBL" id="CAB4968456.1"/>
    </source>
</evidence>
<name>A0A6J7LJA3_9ZZZZ</name>
<evidence type="ECO:0000313" key="3">
    <source>
        <dbReference type="EMBL" id="CAB4894266.1"/>
    </source>
</evidence>
<dbReference type="PANTHER" id="PTHR47235">
    <property type="entry name" value="BLR6548 PROTEIN"/>
    <property type="match status" value="1"/>
</dbReference>
<dbReference type="Pfam" id="PF13458">
    <property type="entry name" value="Peripla_BP_6"/>
    <property type="match status" value="1"/>
</dbReference>
<dbReference type="Gene3D" id="3.40.50.2300">
    <property type="match status" value="2"/>
</dbReference>
<sequence length="442" mass="47495">MHQQWGIRPLRLLSVFTLAAVAAAMMTGTSVSGAANQSSEVGISEKEIRIGVMADVENAFQPGLFKGSVDGINGFAKYVNKRGGIAGRKLVVDFYDSNLSAEGSRNGIVRACSKDFALVGTTSLFVNNISDLVGCVDKAGVATGLPDYPVLTSEPVQQCSPVSYPINPPPLDCATKDAAEETYRAQVGPAYYYLKKFKKLSGAYIYPADLKAAKNTQVPYFTAQQKLGIKPDVDVDVSALAPQSVYTPIVQRMKSANSTYARSGLAYSSTVSLRKEAKLQGLKSVKVWDCSLQCYDQSLISDGGADVESQYVYTPFLPFEEKKQNLMMKNFLKYTGSDKADGFAIQSWAAGLFFKAAVEKAVAENGSNSITRADVLSASASINRFNAGGLIGKTNVGMREPTPCYVLLQVKGGKFVRVTPSKPGTFNCQSKNIVDIKQSLIG</sequence>
<evidence type="ECO:0000256" key="1">
    <source>
        <dbReference type="ARBA" id="ARBA00022729"/>
    </source>
</evidence>
<dbReference type="SUPFAM" id="SSF53822">
    <property type="entry name" value="Periplasmic binding protein-like I"/>
    <property type="match status" value="1"/>
</dbReference>
<dbReference type="PANTHER" id="PTHR47235:SF1">
    <property type="entry name" value="BLR6548 PROTEIN"/>
    <property type="match status" value="1"/>
</dbReference>
<evidence type="ECO:0000313" key="5">
    <source>
        <dbReference type="EMBL" id="CAB5011198.1"/>
    </source>
</evidence>
<dbReference type="InterPro" id="IPR028082">
    <property type="entry name" value="Peripla_BP_I"/>
</dbReference>
<protein>
    <submittedName>
        <fullName evidence="4">Unannotated protein</fullName>
    </submittedName>
</protein>
<gene>
    <name evidence="3" type="ORF">UFOPK3605_00101</name>
    <name evidence="4" type="ORF">UFOPK3897_00105</name>
    <name evidence="5" type="ORF">UFOPK4121_00054</name>
</gene>
<dbReference type="EMBL" id="CAFBOF010000001">
    <property type="protein sequence ID" value="CAB4968456.1"/>
    <property type="molecule type" value="Genomic_DNA"/>
</dbReference>
<reference evidence="4" key="1">
    <citation type="submission" date="2020-05" db="EMBL/GenBank/DDBJ databases">
        <authorList>
            <person name="Chiriac C."/>
            <person name="Salcher M."/>
            <person name="Ghai R."/>
            <person name="Kavagutti S V."/>
        </authorList>
    </citation>
    <scope>NUCLEOTIDE SEQUENCE</scope>
</reference>